<feature type="domain" description="Transposase IS204/IS1001/IS1096/IS1165 helix-turn-helix" evidence="1">
    <location>
        <begin position="114"/>
        <end position="165"/>
    </location>
</feature>
<dbReference type="OrthoDB" id="3238779at2"/>
<evidence type="ECO:0000259" key="2">
    <source>
        <dbReference type="Pfam" id="PF14690"/>
    </source>
</evidence>
<dbReference type="AlphaFoldDB" id="A0A2N8TXG3"/>
<dbReference type="Pfam" id="PF14690">
    <property type="entry name" value="Zn_ribbon_ISL3"/>
    <property type="match status" value="1"/>
</dbReference>
<keyword evidence="4" id="KW-1185">Reference proteome</keyword>
<evidence type="ECO:0000313" key="4">
    <source>
        <dbReference type="Proteomes" id="UP000235943"/>
    </source>
</evidence>
<evidence type="ECO:0008006" key="5">
    <source>
        <dbReference type="Google" id="ProtNLM"/>
    </source>
</evidence>
<proteinExistence type="predicted"/>
<dbReference type="Pfam" id="PF13542">
    <property type="entry name" value="HTH_Tnp_ISL3"/>
    <property type="match status" value="1"/>
</dbReference>
<protein>
    <recommendedName>
        <fullName evidence="5">Transposase</fullName>
    </recommendedName>
</protein>
<evidence type="ECO:0000259" key="1">
    <source>
        <dbReference type="Pfam" id="PF13542"/>
    </source>
</evidence>
<name>A0A2N8TXG3_9ACTN</name>
<feature type="domain" description="Transposase IS204/IS1001/IS1096/IS1165 zinc-finger" evidence="2">
    <location>
        <begin position="61"/>
        <end position="107"/>
    </location>
</feature>
<dbReference type="InterPro" id="IPR032877">
    <property type="entry name" value="Transposase_HTH"/>
</dbReference>
<dbReference type="Proteomes" id="UP000235943">
    <property type="component" value="Unassembled WGS sequence"/>
</dbReference>
<gene>
    <name evidence="3" type="ORF">C1J00_02210</name>
</gene>
<accession>A0A2N8TXG3</accession>
<reference evidence="3 4" key="1">
    <citation type="submission" date="2018-01" db="EMBL/GenBank/DDBJ databases">
        <title>Draft genome sequence of Streptomyces sp. 13K301.</title>
        <authorList>
            <person name="Sahin N."/>
            <person name="Saygin H."/>
            <person name="Ay H."/>
        </authorList>
    </citation>
    <scope>NUCLEOTIDE SEQUENCE [LARGE SCALE GENOMIC DNA]</scope>
    <source>
        <strain evidence="3 4">13K301</strain>
    </source>
</reference>
<dbReference type="EMBL" id="POUC01000008">
    <property type="protein sequence ID" value="PNG23725.1"/>
    <property type="molecule type" value="Genomic_DNA"/>
</dbReference>
<organism evidence="3 4">
    <name type="scientific">Streptomyces cahuitamycinicus</name>
    <dbReference type="NCBI Taxonomy" id="2070367"/>
    <lineage>
        <taxon>Bacteria</taxon>
        <taxon>Bacillati</taxon>
        <taxon>Actinomycetota</taxon>
        <taxon>Actinomycetes</taxon>
        <taxon>Kitasatosporales</taxon>
        <taxon>Streptomycetaceae</taxon>
        <taxon>Streptomyces</taxon>
    </lineage>
</organism>
<dbReference type="InterPro" id="IPR029261">
    <property type="entry name" value="Transposase_Znf"/>
</dbReference>
<sequence>MGGVVVGPGCRTPVVDHWGATGLVSDTTLLLDLDGASVIRVERYEDGGRRVHLATADASARACPACEVFASRVKGSATTQPRDLPYSERELELLWHKRRWFCREPACPSKPFTEQIPQIPAGKRLTGRLRSVAGRRIRDAGSTVVQAARDLHLSWPTVMNAFKAAARQVVEAPLS</sequence>
<comment type="caution">
    <text evidence="3">The sequence shown here is derived from an EMBL/GenBank/DDBJ whole genome shotgun (WGS) entry which is preliminary data.</text>
</comment>
<evidence type="ECO:0000313" key="3">
    <source>
        <dbReference type="EMBL" id="PNG23725.1"/>
    </source>
</evidence>